<accession>A0ABN9RB71</accession>
<keyword evidence="1" id="KW-0472">Membrane</keyword>
<evidence type="ECO:0000313" key="3">
    <source>
        <dbReference type="Proteomes" id="UP001189429"/>
    </source>
</evidence>
<evidence type="ECO:0000313" key="2">
    <source>
        <dbReference type="EMBL" id="CAK0816203.1"/>
    </source>
</evidence>
<keyword evidence="1" id="KW-1133">Transmembrane helix</keyword>
<name>A0ABN9RB71_9DINO</name>
<gene>
    <name evidence="2" type="ORF">PCOR1329_LOCUS19239</name>
</gene>
<dbReference type="Proteomes" id="UP001189429">
    <property type="component" value="Unassembled WGS sequence"/>
</dbReference>
<evidence type="ECO:0000256" key="1">
    <source>
        <dbReference type="SAM" id="Phobius"/>
    </source>
</evidence>
<keyword evidence="1" id="KW-0812">Transmembrane</keyword>
<dbReference type="EMBL" id="CAUYUJ010006124">
    <property type="protein sequence ID" value="CAK0816203.1"/>
    <property type="molecule type" value="Genomic_DNA"/>
</dbReference>
<feature type="non-terminal residue" evidence="2">
    <location>
        <position position="1"/>
    </location>
</feature>
<sequence>AEALFASVRLAVSPMQVDLVDWSFVKEHVKKYSTEDSVKWWKAFPEAGSASSLLNQGSGLERRCRRVVASSFFNLLMVALIAANALFVAAQ</sequence>
<evidence type="ECO:0008006" key="4">
    <source>
        <dbReference type="Google" id="ProtNLM"/>
    </source>
</evidence>
<keyword evidence="3" id="KW-1185">Reference proteome</keyword>
<feature type="non-terminal residue" evidence="2">
    <location>
        <position position="91"/>
    </location>
</feature>
<comment type="caution">
    <text evidence="2">The sequence shown here is derived from an EMBL/GenBank/DDBJ whole genome shotgun (WGS) entry which is preliminary data.</text>
</comment>
<protein>
    <recommendedName>
        <fullName evidence="4">Autophagy-related protein 9</fullName>
    </recommendedName>
</protein>
<reference evidence="2" key="1">
    <citation type="submission" date="2023-10" db="EMBL/GenBank/DDBJ databases">
        <authorList>
            <person name="Chen Y."/>
            <person name="Shah S."/>
            <person name="Dougan E. K."/>
            <person name="Thang M."/>
            <person name="Chan C."/>
        </authorList>
    </citation>
    <scope>NUCLEOTIDE SEQUENCE [LARGE SCALE GENOMIC DNA]</scope>
</reference>
<feature type="transmembrane region" description="Helical" evidence="1">
    <location>
        <begin position="72"/>
        <end position="90"/>
    </location>
</feature>
<organism evidence="2 3">
    <name type="scientific">Prorocentrum cordatum</name>
    <dbReference type="NCBI Taxonomy" id="2364126"/>
    <lineage>
        <taxon>Eukaryota</taxon>
        <taxon>Sar</taxon>
        <taxon>Alveolata</taxon>
        <taxon>Dinophyceae</taxon>
        <taxon>Prorocentrales</taxon>
        <taxon>Prorocentraceae</taxon>
        <taxon>Prorocentrum</taxon>
    </lineage>
</organism>
<proteinExistence type="predicted"/>